<dbReference type="InterPro" id="IPR038177">
    <property type="entry name" value="IAT_beta_sf"/>
</dbReference>
<evidence type="ECO:0008006" key="2">
    <source>
        <dbReference type="Google" id="ProtNLM"/>
    </source>
</evidence>
<feature type="non-terminal residue" evidence="1">
    <location>
        <position position="279"/>
    </location>
</feature>
<proteinExistence type="predicted"/>
<sequence length="279" mass="31841">LGDYSNTSLGHKVTEVSPGIEGLTQNWDFRINGYIPFGTKDWMHSYWASDLGDYNYVNPVGHIVYDAKYVFHSQVGYGGDAEVGRKLITIFHMPLKAFVNGYYYNMPRKKDIDKNKDIYGVGTRITLDANTFLRFYTSYTYDNHKDSSVMLGLRLSINDIFNNRSRDDIDLQNRLFEPIERNFASIDNASTARETGGPDDKLAKPYIDISKSTPDYEKYQNVWYWDASKVSVTDERIKGEPGTFENPLTAADFNPITLDKIATYTKSQGFANARLEFAP</sequence>
<dbReference type="AlphaFoldDB" id="X1BNK2"/>
<accession>X1BNK2</accession>
<comment type="caution">
    <text evidence="1">The sequence shown here is derived from an EMBL/GenBank/DDBJ whole genome shotgun (WGS) entry which is preliminary data.</text>
</comment>
<gene>
    <name evidence="1" type="ORF">S01H4_47226</name>
</gene>
<feature type="non-terminal residue" evidence="1">
    <location>
        <position position="1"/>
    </location>
</feature>
<organism evidence="1">
    <name type="scientific">marine sediment metagenome</name>
    <dbReference type="NCBI Taxonomy" id="412755"/>
    <lineage>
        <taxon>unclassified sequences</taxon>
        <taxon>metagenomes</taxon>
        <taxon>ecological metagenomes</taxon>
    </lineage>
</organism>
<name>X1BNK2_9ZZZZ</name>
<evidence type="ECO:0000313" key="1">
    <source>
        <dbReference type="EMBL" id="GAG97459.1"/>
    </source>
</evidence>
<dbReference type="EMBL" id="BART01026485">
    <property type="protein sequence ID" value="GAG97459.1"/>
    <property type="molecule type" value="Genomic_DNA"/>
</dbReference>
<reference evidence="1" key="1">
    <citation type="journal article" date="2014" name="Front. Microbiol.">
        <title>High frequency of phylogenetically diverse reductive dehalogenase-homologous genes in deep subseafloor sedimentary metagenomes.</title>
        <authorList>
            <person name="Kawai M."/>
            <person name="Futagami T."/>
            <person name="Toyoda A."/>
            <person name="Takaki Y."/>
            <person name="Nishi S."/>
            <person name="Hori S."/>
            <person name="Arai W."/>
            <person name="Tsubouchi T."/>
            <person name="Morono Y."/>
            <person name="Uchiyama I."/>
            <person name="Ito T."/>
            <person name="Fujiyama A."/>
            <person name="Inagaki F."/>
            <person name="Takami H."/>
        </authorList>
    </citation>
    <scope>NUCLEOTIDE SEQUENCE</scope>
    <source>
        <strain evidence="1">Expedition CK06-06</strain>
    </source>
</reference>
<protein>
    <recommendedName>
        <fullName evidence="2">Inverse autotransporter beta-domain domain-containing protein</fullName>
    </recommendedName>
</protein>
<dbReference type="Gene3D" id="2.40.160.160">
    <property type="entry name" value="Inverse autotransporter, beta-domain"/>
    <property type="match status" value="1"/>
</dbReference>